<feature type="signal peptide" evidence="10">
    <location>
        <begin position="1"/>
        <end position="25"/>
    </location>
</feature>
<keyword evidence="4 8" id="KW-0812">Transmembrane</keyword>
<evidence type="ECO:0000256" key="5">
    <source>
        <dbReference type="ARBA" id="ARBA00023077"/>
    </source>
</evidence>
<dbReference type="Gene3D" id="2.40.170.20">
    <property type="entry name" value="TonB-dependent receptor, beta-barrel domain"/>
    <property type="match status" value="1"/>
</dbReference>
<evidence type="ECO:0000259" key="11">
    <source>
        <dbReference type="Pfam" id="PF00593"/>
    </source>
</evidence>
<keyword evidence="7 8" id="KW-0998">Cell outer membrane</keyword>
<comment type="subcellular location">
    <subcellularLocation>
        <location evidence="1 8">Cell outer membrane</location>
        <topology evidence="1 8">Multi-pass membrane protein</topology>
    </subcellularLocation>
</comment>
<dbReference type="PROSITE" id="PS52016">
    <property type="entry name" value="TONB_DEPENDENT_REC_3"/>
    <property type="match status" value="1"/>
</dbReference>
<dbReference type="SUPFAM" id="SSF56935">
    <property type="entry name" value="Porins"/>
    <property type="match status" value="1"/>
</dbReference>
<dbReference type="Pfam" id="PF00593">
    <property type="entry name" value="TonB_dep_Rec_b-barrel"/>
    <property type="match status" value="1"/>
</dbReference>
<dbReference type="Proteomes" id="UP000184268">
    <property type="component" value="Unassembled WGS sequence"/>
</dbReference>
<keyword evidence="2 8" id="KW-0813">Transport</keyword>
<dbReference type="Pfam" id="PF07715">
    <property type="entry name" value="Plug"/>
    <property type="match status" value="1"/>
</dbReference>
<dbReference type="InterPro" id="IPR037066">
    <property type="entry name" value="Plug_dom_sf"/>
</dbReference>
<sequence length="900" mass="100761">MRNSVLTLTPVAAAIALLLPHAAQANDTPNDSEFQDVEVIRVSGTRASLSQAMNDKRFADGQVDVIAAEDIGVMPDPDIGDSLERVAGVQVQRDETGVANEVNIRGLPGYMTKVLYNGNEISTAINPNRNFSYDIMPSAFVSSVSVQKSSSADLKEGGLSGTVDMRSHRAFDADGRVTRVIGKTTNGSNSDEWGPDLTFLHSDTFANDTVGLAFGVNYLKEYNFTQSSTSNPHGNKMFEDDDGNEIFTTPEIRAELKDAERERGAAFVNLELRPTDNLTLFAESFYTKYNYAENRKRHVFRTNVNSVGLGDVEDTVIIDGKEYLTRGTFTEVVNHTDYNTLEKDSDIWVNTLEAQYELGDWQLSAGANFARSKMVFDAPNLMMNGKPMDMGFDFRGRSAIDFYYPDGIDMTDPNNYDISSMRLNGTQLGSTREANSDNFRFDVTRFTEITLGELAVTRFQFGASYTQEEMLSLERRANMNNAHFKAFLSENGHTPESIGYLLASPSRGSWFNGANASSGKPQDFLAPDLNRFFDLLSLDEFARYADEEGFLFETPDDLYEDTFAAYFRTDFEWGYNWSGNVGVRYVRTEQTSIKEDRDWTQGLTEKCDSIGCNLSLRAPVEDLHLGKTSDYWLPSLNLKYTLSDDMLVRFGASRTMARPNKEDMAGTTGYNNNANVINAPNPYLDPFLANNFDVSWEWYYNANSMVSAAYFYKGLDTLVTVTDTEVLLDIYDENGDYVREDYVTLRQRTNSEDVTLQGLELGFQTAFDYLPGLLANTGLSANYTYIDNDKPELLAAASKNNGNVVLYYSERKFDTRLSWTYRGSYLKDAKIEGSNNPATYYGASSRVTLATSYTPVENLRFMLSISNLFDQDTAVINDGDFIRAFSDNGRRLNAGVVLNF</sequence>
<feature type="chain" id="PRO_5009915332" evidence="10">
    <location>
        <begin position="26"/>
        <end position="900"/>
    </location>
</feature>
<protein>
    <submittedName>
        <fullName evidence="13">TonB-dependent receptor</fullName>
    </submittedName>
</protein>
<keyword evidence="3 8" id="KW-1134">Transmembrane beta strand</keyword>
<keyword evidence="6 8" id="KW-0472">Membrane</keyword>
<proteinExistence type="inferred from homology"/>
<dbReference type="STRING" id="299255.SAMN02745129_4348"/>
<dbReference type="EMBL" id="FQXG01000008">
    <property type="protein sequence ID" value="SHI14728.1"/>
    <property type="molecule type" value="Genomic_DNA"/>
</dbReference>
<dbReference type="AlphaFoldDB" id="A0A1M5YSE2"/>
<dbReference type="PANTHER" id="PTHR40980">
    <property type="entry name" value="PLUG DOMAIN-CONTAINING PROTEIN"/>
    <property type="match status" value="1"/>
</dbReference>
<dbReference type="InterPro" id="IPR010104">
    <property type="entry name" value="TonB_rcpt_bac"/>
</dbReference>
<dbReference type="NCBIfam" id="TIGR01782">
    <property type="entry name" value="TonB-Xanth-Caul"/>
    <property type="match status" value="1"/>
</dbReference>
<dbReference type="GO" id="GO:0009279">
    <property type="term" value="C:cell outer membrane"/>
    <property type="evidence" value="ECO:0007669"/>
    <property type="project" value="UniProtKB-SubCell"/>
</dbReference>
<evidence type="ECO:0000256" key="8">
    <source>
        <dbReference type="PROSITE-ProRule" id="PRU01360"/>
    </source>
</evidence>
<evidence type="ECO:0000256" key="6">
    <source>
        <dbReference type="ARBA" id="ARBA00023136"/>
    </source>
</evidence>
<dbReference type="Gene3D" id="2.170.130.10">
    <property type="entry name" value="TonB-dependent receptor, plug domain"/>
    <property type="match status" value="1"/>
</dbReference>
<evidence type="ECO:0000256" key="9">
    <source>
        <dbReference type="RuleBase" id="RU003357"/>
    </source>
</evidence>
<reference evidence="13 14" key="1">
    <citation type="submission" date="2016-11" db="EMBL/GenBank/DDBJ databases">
        <authorList>
            <person name="Jaros S."/>
            <person name="Januszkiewicz K."/>
            <person name="Wedrychowicz H."/>
        </authorList>
    </citation>
    <scope>NUCLEOTIDE SEQUENCE [LARGE SCALE GENOMIC DNA]</scope>
    <source>
        <strain evidence="13 14">DSM 16917</strain>
    </source>
</reference>
<evidence type="ECO:0000256" key="10">
    <source>
        <dbReference type="SAM" id="SignalP"/>
    </source>
</evidence>
<feature type="domain" description="TonB-dependent receptor plug" evidence="12">
    <location>
        <begin position="56"/>
        <end position="162"/>
    </location>
</feature>
<evidence type="ECO:0000256" key="1">
    <source>
        <dbReference type="ARBA" id="ARBA00004571"/>
    </source>
</evidence>
<evidence type="ECO:0000256" key="3">
    <source>
        <dbReference type="ARBA" id="ARBA00022452"/>
    </source>
</evidence>
<gene>
    <name evidence="13" type="ORF">SAMN02745129_4348</name>
</gene>
<dbReference type="InterPro" id="IPR000531">
    <property type="entry name" value="Beta-barrel_TonB"/>
</dbReference>
<evidence type="ECO:0000256" key="7">
    <source>
        <dbReference type="ARBA" id="ARBA00023237"/>
    </source>
</evidence>
<dbReference type="OrthoDB" id="8727862at2"/>
<keyword evidence="13" id="KW-0675">Receptor</keyword>
<evidence type="ECO:0000313" key="13">
    <source>
        <dbReference type="EMBL" id="SHI14728.1"/>
    </source>
</evidence>
<organism evidence="13 14">
    <name type="scientific">Ferrimonas marina</name>
    <dbReference type="NCBI Taxonomy" id="299255"/>
    <lineage>
        <taxon>Bacteria</taxon>
        <taxon>Pseudomonadati</taxon>
        <taxon>Pseudomonadota</taxon>
        <taxon>Gammaproteobacteria</taxon>
        <taxon>Alteromonadales</taxon>
        <taxon>Ferrimonadaceae</taxon>
        <taxon>Ferrimonas</taxon>
    </lineage>
</organism>
<evidence type="ECO:0000256" key="4">
    <source>
        <dbReference type="ARBA" id="ARBA00022692"/>
    </source>
</evidence>
<evidence type="ECO:0000256" key="2">
    <source>
        <dbReference type="ARBA" id="ARBA00022448"/>
    </source>
</evidence>
<keyword evidence="10" id="KW-0732">Signal</keyword>
<dbReference type="InterPro" id="IPR012910">
    <property type="entry name" value="Plug_dom"/>
</dbReference>
<dbReference type="PANTHER" id="PTHR40980:SF4">
    <property type="entry name" value="TONB-DEPENDENT RECEPTOR-LIKE BETA-BARREL DOMAIN-CONTAINING PROTEIN"/>
    <property type="match status" value="1"/>
</dbReference>
<evidence type="ECO:0000313" key="14">
    <source>
        <dbReference type="Proteomes" id="UP000184268"/>
    </source>
</evidence>
<name>A0A1M5YSE2_9GAMM</name>
<dbReference type="InterPro" id="IPR039426">
    <property type="entry name" value="TonB-dep_rcpt-like"/>
</dbReference>
<dbReference type="RefSeq" id="WP_067660187.1">
    <property type="nucleotide sequence ID" value="NZ_FQXG01000008.1"/>
</dbReference>
<comment type="similarity">
    <text evidence="8 9">Belongs to the TonB-dependent receptor family.</text>
</comment>
<dbReference type="InterPro" id="IPR036942">
    <property type="entry name" value="Beta-barrel_TonB_sf"/>
</dbReference>
<keyword evidence="14" id="KW-1185">Reference proteome</keyword>
<keyword evidence="5 9" id="KW-0798">TonB box</keyword>
<accession>A0A1M5YSE2</accession>
<evidence type="ECO:0000259" key="12">
    <source>
        <dbReference type="Pfam" id="PF07715"/>
    </source>
</evidence>
<feature type="domain" description="TonB-dependent receptor-like beta-barrel" evidence="11">
    <location>
        <begin position="407"/>
        <end position="868"/>
    </location>
</feature>